<reference evidence="1 2" key="1">
    <citation type="journal article" date="2024" name="Proc. Natl. Acad. Sci. U.S.A.">
        <title>The evolutionary genomics of adaptation to stress in wild rhizobium bacteria.</title>
        <authorList>
            <person name="Kehlet-Delgado H."/>
            <person name="Montoya A.P."/>
            <person name="Jensen K.T."/>
            <person name="Wendlandt C.E."/>
            <person name="Dexheimer C."/>
            <person name="Roberts M."/>
            <person name="Torres Martinez L."/>
            <person name="Friesen M.L."/>
            <person name="Griffitts J.S."/>
            <person name="Porter S.S."/>
        </authorList>
    </citation>
    <scope>NUCLEOTIDE SEQUENCE [LARGE SCALE GENOMIC DNA]</scope>
    <source>
        <strain evidence="1 2">M0468</strain>
    </source>
</reference>
<protein>
    <submittedName>
        <fullName evidence="1">GntR family transcriptional regulator</fullName>
    </submittedName>
</protein>
<gene>
    <name evidence="1" type="ORF">NKI81_13310</name>
</gene>
<accession>A0ACC6T0N3</accession>
<evidence type="ECO:0000313" key="1">
    <source>
        <dbReference type="EMBL" id="MER9284930.1"/>
    </source>
</evidence>
<dbReference type="EMBL" id="JAMYRI010000006">
    <property type="protein sequence ID" value="MER9284930.1"/>
    <property type="molecule type" value="Genomic_DNA"/>
</dbReference>
<organism evidence="1 2">
    <name type="scientific">Mesorhizobium australicum</name>
    <dbReference type="NCBI Taxonomy" id="536018"/>
    <lineage>
        <taxon>Bacteria</taxon>
        <taxon>Pseudomonadati</taxon>
        <taxon>Pseudomonadota</taxon>
        <taxon>Alphaproteobacteria</taxon>
        <taxon>Hyphomicrobiales</taxon>
        <taxon>Phyllobacteriaceae</taxon>
        <taxon>Mesorhizobium</taxon>
    </lineage>
</organism>
<dbReference type="Proteomes" id="UP001480082">
    <property type="component" value="Unassembled WGS sequence"/>
</dbReference>
<proteinExistence type="predicted"/>
<comment type="caution">
    <text evidence="1">The sequence shown here is derived from an EMBL/GenBank/DDBJ whole genome shotgun (WGS) entry which is preliminary data.</text>
</comment>
<evidence type="ECO:0000313" key="2">
    <source>
        <dbReference type="Proteomes" id="UP001480082"/>
    </source>
</evidence>
<sequence>MILTVTARLGQKDHTARRTSSGLSDILAIFRFDNLAISHGVTYAAWEIATQTDETLEMPPDLNLRISPRTVQRETVDKLRLAIFSGLFQPGSRLIESQLCTQLGISRPSLREALRSLEAERLIEIVPNRGPSIPSLTWEVATAIYEVRELLEVEAAGRCASRISPEQLRELEKSLSAFEAAASSNDSLAQVMTAADFYSIILANCGNPILEEVHRGLVARISFFRGRSMSLDGRAQSSLAEMKEIYESIAAGDEKAARKASKNHLLKAKAAAKMSMDSAT</sequence>
<name>A0ACC6T0N3_9HYPH</name>
<keyword evidence="2" id="KW-1185">Reference proteome</keyword>